<organism evidence="2">
    <name type="scientific">Chlamydomonas euryale</name>
    <dbReference type="NCBI Taxonomy" id="1486919"/>
    <lineage>
        <taxon>Eukaryota</taxon>
        <taxon>Viridiplantae</taxon>
        <taxon>Chlorophyta</taxon>
        <taxon>core chlorophytes</taxon>
        <taxon>Chlorophyceae</taxon>
        <taxon>CS clade</taxon>
        <taxon>Chlamydomonadales</taxon>
        <taxon>Chlamydomonadaceae</taxon>
        <taxon>Chlamydomonas</taxon>
    </lineage>
</organism>
<evidence type="ECO:0000256" key="1">
    <source>
        <dbReference type="SAM" id="Phobius"/>
    </source>
</evidence>
<keyword evidence="1" id="KW-0812">Transmembrane</keyword>
<keyword evidence="1" id="KW-1133">Transmembrane helix</keyword>
<feature type="transmembrane region" description="Helical" evidence="1">
    <location>
        <begin position="68"/>
        <end position="89"/>
    </location>
</feature>
<keyword evidence="1" id="KW-0472">Membrane</keyword>
<dbReference type="EMBL" id="HBEC01020725">
    <property type="protein sequence ID" value="CAD8289590.1"/>
    <property type="molecule type" value="Transcribed_RNA"/>
</dbReference>
<proteinExistence type="predicted"/>
<protein>
    <submittedName>
        <fullName evidence="2">Uncharacterized protein</fullName>
    </submittedName>
</protein>
<name>A0A7R9YVX7_9CHLO</name>
<gene>
    <name evidence="2" type="ORF">CEUR00632_LOCUS9629</name>
</gene>
<reference evidence="2" key="1">
    <citation type="submission" date="2021-01" db="EMBL/GenBank/DDBJ databases">
        <authorList>
            <person name="Corre E."/>
            <person name="Pelletier E."/>
            <person name="Niang G."/>
            <person name="Scheremetjew M."/>
            <person name="Finn R."/>
            <person name="Kale V."/>
            <person name="Holt S."/>
            <person name="Cochrane G."/>
            <person name="Meng A."/>
            <person name="Brown T."/>
            <person name="Cohen L."/>
        </authorList>
    </citation>
    <scope>NUCLEOTIDE SEQUENCE</scope>
    <source>
        <strain evidence="2">CCMP219</strain>
    </source>
</reference>
<evidence type="ECO:0000313" key="2">
    <source>
        <dbReference type="EMBL" id="CAD8289590.1"/>
    </source>
</evidence>
<dbReference type="AlphaFoldDB" id="A0A7R9YVX7"/>
<sequence length="98" mass="10947">MAGAEKHIDLKHVVRPGSRLVHRWDDRAVRAKRLKRGAARVPQHQLAVEHRGSSRHHRQHNSVQRAEARFWAVVVAGTAVVVDAVAVFVDLPGRRGGM</sequence>
<accession>A0A7R9YVX7</accession>